<evidence type="ECO:0000313" key="3">
    <source>
        <dbReference type="Proteomes" id="UP001597319"/>
    </source>
</evidence>
<name>A0ABW5LD13_9FLAO</name>
<gene>
    <name evidence="2" type="ORF">ACFSR1_05705</name>
</gene>
<protein>
    <submittedName>
        <fullName evidence="2">Metallophosphoesterase</fullName>
    </submittedName>
</protein>
<feature type="domain" description="Calcineurin-like phosphoesterase" evidence="1">
    <location>
        <begin position="56"/>
        <end position="291"/>
    </location>
</feature>
<evidence type="ECO:0000259" key="1">
    <source>
        <dbReference type="Pfam" id="PF00149"/>
    </source>
</evidence>
<reference evidence="3" key="1">
    <citation type="journal article" date="2019" name="Int. J. Syst. Evol. Microbiol.">
        <title>The Global Catalogue of Microorganisms (GCM) 10K type strain sequencing project: providing services to taxonomists for standard genome sequencing and annotation.</title>
        <authorList>
            <consortium name="The Broad Institute Genomics Platform"/>
            <consortium name="The Broad Institute Genome Sequencing Center for Infectious Disease"/>
            <person name="Wu L."/>
            <person name="Ma J."/>
        </authorList>
    </citation>
    <scope>NUCLEOTIDE SEQUENCE [LARGE SCALE GENOMIC DNA]</scope>
    <source>
        <strain evidence="3">KCTC 52274</strain>
    </source>
</reference>
<dbReference type="EMBL" id="JBHULE010000008">
    <property type="protein sequence ID" value="MFD2562156.1"/>
    <property type="molecule type" value="Genomic_DNA"/>
</dbReference>
<dbReference type="SUPFAM" id="SSF56300">
    <property type="entry name" value="Metallo-dependent phosphatases"/>
    <property type="match status" value="1"/>
</dbReference>
<proteinExistence type="predicted"/>
<dbReference type="InterPro" id="IPR051918">
    <property type="entry name" value="STPP_CPPED1"/>
</dbReference>
<comment type="caution">
    <text evidence="2">The sequence shown here is derived from an EMBL/GenBank/DDBJ whole genome shotgun (WGS) entry which is preliminary data.</text>
</comment>
<sequence length="373" mass="42040">MIRFNIVLLTVLLTSTIFFGGCDKHNKKKPITSGNIEVVKDSAVFSFSFVGCNRVQYGDWHNDSATNVSTANLSVLKRIFDDVTTLKQKPSLFFFLGDLVLAESDTINLDTQLKAWVQLYEDKAFSTISDSGIELVAVPGNHEMLFYNTKDDKEYPLAGATSVWMKYMKPYMPTDRNHITGNDSLVNQMTFSFSRNNVGFVVMNTDTYNPPTKENPYGFEGLIPTQWIINQIEQYKQNPDIDHIFVLGHKPYYVDGKPETGHKGFPEGPVLWPELQKNKVAAMLSAHVHDYQRMQPNGEGTYQIIAGNGGSDGPAAFFGYSTINIMSNGEVQFISRGFDKGRPYYQDVPENVMQVQDSTTLTWSKNANPYQHN</sequence>
<accession>A0ABW5LD13</accession>
<dbReference type="Pfam" id="PF00149">
    <property type="entry name" value="Metallophos"/>
    <property type="match status" value="1"/>
</dbReference>
<dbReference type="RefSeq" id="WP_378290502.1">
    <property type="nucleotide sequence ID" value="NZ_JBHULE010000008.1"/>
</dbReference>
<keyword evidence="3" id="KW-1185">Reference proteome</keyword>
<evidence type="ECO:0000313" key="2">
    <source>
        <dbReference type="EMBL" id="MFD2562156.1"/>
    </source>
</evidence>
<dbReference type="InterPro" id="IPR004843">
    <property type="entry name" value="Calcineurin-like_PHP"/>
</dbReference>
<dbReference type="PANTHER" id="PTHR43143:SF1">
    <property type="entry name" value="SERINE_THREONINE-PROTEIN PHOSPHATASE CPPED1"/>
    <property type="match status" value="1"/>
</dbReference>
<dbReference type="PANTHER" id="PTHR43143">
    <property type="entry name" value="METALLOPHOSPHOESTERASE, CALCINEURIN SUPERFAMILY"/>
    <property type="match status" value="1"/>
</dbReference>
<organism evidence="2 3">
    <name type="scientific">Aquimarina rubra</name>
    <dbReference type="NCBI Taxonomy" id="1920033"/>
    <lineage>
        <taxon>Bacteria</taxon>
        <taxon>Pseudomonadati</taxon>
        <taxon>Bacteroidota</taxon>
        <taxon>Flavobacteriia</taxon>
        <taxon>Flavobacteriales</taxon>
        <taxon>Flavobacteriaceae</taxon>
        <taxon>Aquimarina</taxon>
    </lineage>
</organism>
<dbReference type="PROSITE" id="PS51257">
    <property type="entry name" value="PROKAR_LIPOPROTEIN"/>
    <property type="match status" value="1"/>
</dbReference>
<dbReference type="InterPro" id="IPR029052">
    <property type="entry name" value="Metallo-depent_PP-like"/>
</dbReference>
<dbReference type="Gene3D" id="3.60.21.10">
    <property type="match status" value="1"/>
</dbReference>
<dbReference type="Proteomes" id="UP001597319">
    <property type="component" value="Unassembled WGS sequence"/>
</dbReference>